<dbReference type="Pfam" id="PF00583">
    <property type="entry name" value="Acetyltransf_1"/>
    <property type="match status" value="1"/>
</dbReference>
<evidence type="ECO:0000256" key="1">
    <source>
        <dbReference type="ARBA" id="ARBA00022679"/>
    </source>
</evidence>
<dbReference type="PANTHER" id="PTHR43877">
    <property type="entry name" value="AMINOALKYLPHOSPHONATE N-ACETYLTRANSFERASE-RELATED-RELATED"/>
    <property type="match status" value="1"/>
</dbReference>
<reference evidence="4 5" key="1">
    <citation type="submission" date="2021-01" db="EMBL/GenBank/DDBJ databases">
        <title>Roseomonas sp. nov, a bacterium isolated from an oil production mixture in Yumen Oilfield.</title>
        <authorList>
            <person name="Wu D."/>
        </authorList>
    </citation>
    <scope>NUCLEOTIDE SEQUENCE [LARGE SCALE GENOMIC DNA]</scope>
    <source>
        <strain evidence="4 5">ROY-5-3</strain>
    </source>
</reference>
<gene>
    <name evidence="4" type="ORF">JJQ90_16280</name>
</gene>
<dbReference type="EMBL" id="JAERQM010000004">
    <property type="protein sequence ID" value="MBU8545281.1"/>
    <property type="molecule type" value="Genomic_DNA"/>
</dbReference>
<keyword evidence="1" id="KW-0808">Transferase</keyword>
<keyword evidence="5" id="KW-1185">Reference proteome</keyword>
<dbReference type="PROSITE" id="PS51186">
    <property type="entry name" value="GNAT"/>
    <property type="match status" value="1"/>
</dbReference>
<evidence type="ECO:0000256" key="2">
    <source>
        <dbReference type="ARBA" id="ARBA00023315"/>
    </source>
</evidence>
<accession>A0ABS6H9A2</accession>
<keyword evidence="2" id="KW-0012">Acyltransferase</keyword>
<evidence type="ECO:0000313" key="5">
    <source>
        <dbReference type="Proteomes" id="UP000689967"/>
    </source>
</evidence>
<dbReference type="Proteomes" id="UP000689967">
    <property type="component" value="Unassembled WGS sequence"/>
</dbReference>
<dbReference type="InterPro" id="IPR050832">
    <property type="entry name" value="Bact_Acetyltransf"/>
</dbReference>
<comment type="caution">
    <text evidence="4">The sequence shown here is derived from an EMBL/GenBank/DDBJ whole genome shotgun (WGS) entry which is preliminary data.</text>
</comment>
<dbReference type="InterPro" id="IPR000182">
    <property type="entry name" value="GNAT_dom"/>
</dbReference>
<dbReference type="CDD" id="cd04301">
    <property type="entry name" value="NAT_SF"/>
    <property type="match status" value="1"/>
</dbReference>
<sequence>MTAGVAPDYLRRMLIRPAAESPHLPEVAAWLHAQWWAMDGHALAETEAFLRAATGPAAPCVLIAERDGQPLGTATLDREDLPSRPELSPWLASVLVAPAHRRQGVATALVAEVRRRAAALGHARLWLFTPDQAPFYAARGWVPEGEETWRDRPVRLMSCRP</sequence>
<name>A0ABS6H9A2_9PROT</name>
<proteinExistence type="predicted"/>
<evidence type="ECO:0000313" key="4">
    <source>
        <dbReference type="EMBL" id="MBU8545281.1"/>
    </source>
</evidence>
<evidence type="ECO:0000259" key="3">
    <source>
        <dbReference type="PROSITE" id="PS51186"/>
    </source>
</evidence>
<feature type="domain" description="N-acetyltransferase" evidence="3">
    <location>
        <begin position="13"/>
        <end position="161"/>
    </location>
</feature>
<organism evidence="4 5">
    <name type="scientific">Falsiroseomonas oleicola</name>
    <dbReference type="NCBI Taxonomy" id="2801474"/>
    <lineage>
        <taxon>Bacteria</taxon>
        <taxon>Pseudomonadati</taxon>
        <taxon>Pseudomonadota</taxon>
        <taxon>Alphaproteobacteria</taxon>
        <taxon>Acetobacterales</taxon>
        <taxon>Roseomonadaceae</taxon>
        <taxon>Falsiroseomonas</taxon>
    </lineage>
</organism>
<dbReference type="RefSeq" id="WP_216877160.1">
    <property type="nucleotide sequence ID" value="NZ_JAERQM010000004.1"/>
</dbReference>
<protein>
    <submittedName>
        <fullName evidence="4">GNAT family N-acetyltransferase</fullName>
    </submittedName>
</protein>